<organism evidence="2 3">
    <name type="scientific">Sphaeramia orbicularis</name>
    <name type="common">orbiculate cardinalfish</name>
    <dbReference type="NCBI Taxonomy" id="375764"/>
    <lineage>
        <taxon>Eukaryota</taxon>
        <taxon>Metazoa</taxon>
        <taxon>Chordata</taxon>
        <taxon>Craniata</taxon>
        <taxon>Vertebrata</taxon>
        <taxon>Euteleostomi</taxon>
        <taxon>Actinopterygii</taxon>
        <taxon>Neopterygii</taxon>
        <taxon>Teleostei</taxon>
        <taxon>Neoteleostei</taxon>
        <taxon>Acanthomorphata</taxon>
        <taxon>Gobiaria</taxon>
        <taxon>Kurtiformes</taxon>
        <taxon>Apogonoidei</taxon>
        <taxon>Apogonidae</taxon>
        <taxon>Apogoninae</taxon>
        <taxon>Sphaeramia</taxon>
    </lineage>
</organism>
<evidence type="ECO:0000256" key="1">
    <source>
        <dbReference type="SAM" id="MobiDB-lite"/>
    </source>
</evidence>
<evidence type="ECO:0000313" key="2">
    <source>
        <dbReference type="Ensembl" id="ENSSORP00005032636.1"/>
    </source>
</evidence>
<dbReference type="Proteomes" id="UP000472271">
    <property type="component" value="Chromosome 22"/>
</dbReference>
<name>A0A673ASS5_9TELE</name>
<dbReference type="PANTHER" id="PTHR45850">
    <property type="entry name" value="SORTING NEXIN FAMILY MEMBER"/>
    <property type="match status" value="1"/>
</dbReference>
<reference evidence="2" key="2">
    <citation type="submission" date="2025-08" db="UniProtKB">
        <authorList>
            <consortium name="Ensembl"/>
        </authorList>
    </citation>
    <scope>IDENTIFICATION</scope>
</reference>
<dbReference type="GO" id="GO:0005768">
    <property type="term" value="C:endosome"/>
    <property type="evidence" value="ECO:0007669"/>
    <property type="project" value="TreeGrafter"/>
</dbReference>
<protein>
    <submittedName>
        <fullName evidence="2">Uncharacterized protein</fullName>
    </submittedName>
</protein>
<reference evidence="2" key="1">
    <citation type="submission" date="2019-06" db="EMBL/GenBank/DDBJ databases">
        <authorList>
            <consortium name="Wellcome Sanger Institute Data Sharing"/>
        </authorList>
    </citation>
    <scope>NUCLEOTIDE SEQUENCE [LARGE SCALE GENOMIC DNA]</scope>
</reference>
<dbReference type="InParanoid" id="A0A673ASS5"/>
<dbReference type="GO" id="GO:0005829">
    <property type="term" value="C:cytosol"/>
    <property type="evidence" value="ECO:0007669"/>
    <property type="project" value="GOC"/>
</dbReference>
<sequence>LDCLQDQSSSNTEQRISVCSLILTLDDAFVVFQKIEARVAADEDLKLADLLKYYLRESQAAKDLFVPQEPGSGGLRKRQQGSGQGPAKNRDVLQAETGQQLCCHKFEKISESAKQGQRSTP</sequence>
<accession>A0A673ASS5</accession>
<dbReference type="PANTHER" id="PTHR45850:SF4">
    <property type="entry name" value="SORTING NEXIN-6"/>
    <property type="match status" value="1"/>
</dbReference>
<dbReference type="Ensembl" id="ENSSORT00005033534.1">
    <property type="protein sequence ID" value="ENSSORP00005032636.1"/>
    <property type="gene ID" value="ENSSORG00005015490.1"/>
</dbReference>
<evidence type="ECO:0000313" key="3">
    <source>
        <dbReference type="Proteomes" id="UP000472271"/>
    </source>
</evidence>
<proteinExistence type="predicted"/>
<reference evidence="2" key="3">
    <citation type="submission" date="2025-09" db="UniProtKB">
        <authorList>
            <consortium name="Ensembl"/>
        </authorList>
    </citation>
    <scope>IDENTIFICATION</scope>
</reference>
<dbReference type="AlphaFoldDB" id="A0A673ASS5"/>
<keyword evidence="3" id="KW-1185">Reference proteome</keyword>
<dbReference type="GO" id="GO:0042147">
    <property type="term" value="P:retrograde transport, endosome to Golgi"/>
    <property type="evidence" value="ECO:0007669"/>
    <property type="project" value="TreeGrafter"/>
</dbReference>
<feature type="region of interest" description="Disordered" evidence="1">
    <location>
        <begin position="65"/>
        <end position="91"/>
    </location>
</feature>